<feature type="region of interest" description="Disordered" evidence="1">
    <location>
        <begin position="89"/>
        <end position="116"/>
    </location>
</feature>
<name>A0ABQ4U3P0_9HYPH</name>
<reference evidence="2" key="1">
    <citation type="journal article" date="2021" name="Front. Microbiol.">
        <title>Comprehensive Comparative Genomics and Phenotyping of Methylobacterium Species.</title>
        <authorList>
            <person name="Alessa O."/>
            <person name="Ogura Y."/>
            <person name="Fujitani Y."/>
            <person name="Takami H."/>
            <person name="Hayashi T."/>
            <person name="Sahin N."/>
            <person name="Tani A."/>
        </authorList>
    </citation>
    <scope>NUCLEOTIDE SEQUENCE</scope>
    <source>
        <strain evidence="2">DSM 23632</strain>
    </source>
</reference>
<accession>A0ABQ4U3P0</accession>
<protein>
    <submittedName>
        <fullName evidence="2">Uncharacterized protein</fullName>
    </submittedName>
</protein>
<sequence length="249" mass="27121">MPRASREAGQLREGAAALWGRSRRGSQGVERSERTWVQQTPGVSAQAPRSPRRPAGVRRCDQRSLQASGDGLRRLLQLASARLSATHRIRSGWPEGRGRATAASSSQARSSSHRRVSWAGGRYRPAAHDVAEGLDLDLVEEGPDVVLLGRGNGVRGQSQSRQERVRPDRIARRRVDVADGQGQGAYGGGRVREADIGESFGRVFRRRPPGRVRGSASRSGPGRGRPRFGPAPRRSAPPRRARSRCNRPA</sequence>
<reference evidence="2" key="2">
    <citation type="submission" date="2021-08" db="EMBL/GenBank/DDBJ databases">
        <authorList>
            <person name="Tani A."/>
            <person name="Ola A."/>
            <person name="Ogura Y."/>
            <person name="Katsura K."/>
            <person name="Hayashi T."/>
        </authorList>
    </citation>
    <scope>NUCLEOTIDE SEQUENCE</scope>
    <source>
        <strain evidence="2">DSM 23632</strain>
    </source>
</reference>
<dbReference type="EMBL" id="BPRB01000215">
    <property type="protein sequence ID" value="GJE61474.1"/>
    <property type="molecule type" value="Genomic_DNA"/>
</dbReference>
<gene>
    <name evidence="2" type="ORF">MPOCJGCO_3596</name>
</gene>
<feature type="region of interest" description="Disordered" evidence="1">
    <location>
        <begin position="1"/>
        <end position="68"/>
    </location>
</feature>
<feature type="compositionally biased region" description="Basic and acidic residues" evidence="1">
    <location>
        <begin position="1"/>
        <end position="10"/>
    </location>
</feature>
<evidence type="ECO:0000256" key="1">
    <source>
        <dbReference type="SAM" id="MobiDB-lite"/>
    </source>
</evidence>
<keyword evidence="3" id="KW-1185">Reference proteome</keyword>
<feature type="compositionally biased region" description="Low complexity" evidence="1">
    <location>
        <begin position="211"/>
        <end position="220"/>
    </location>
</feature>
<evidence type="ECO:0000313" key="2">
    <source>
        <dbReference type="EMBL" id="GJE61474.1"/>
    </source>
</evidence>
<evidence type="ECO:0000313" key="3">
    <source>
        <dbReference type="Proteomes" id="UP001055057"/>
    </source>
</evidence>
<feature type="region of interest" description="Disordered" evidence="1">
    <location>
        <begin position="178"/>
        <end position="249"/>
    </location>
</feature>
<dbReference type="Proteomes" id="UP001055057">
    <property type="component" value="Unassembled WGS sequence"/>
</dbReference>
<organism evidence="2 3">
    <name type="scientific">Methylobacterium trifolii</name>
    <dbReference type="NCBI Taxonomy" id="1003092"/>
    <lineage>
        <taxon>Bacteria</taxon>
        <taxon>Pseudomonadati</taxon>
        <taxon>Pseudomonadota</taxon>
        <taxon>Alphaproteobacteria</taxon>
        <taxon>Hyphomicrobiales</taxon>
        <taxon>Methylobacteriaceae</taxon>
        <taxon>Methylobacterium</taxon>
    </lineage>
</organism>
<feature type="compositionally biased region" description="Low complexity" evidence="1">
    <location>
        <begin position="99"/>
        <end position="110"/>
    </location>
</feature>
<feature type="compositionally biased region" description="Basic residues" evidence="1">
    <location>
        <begin position="236"/>
        <end position="249"/>
    </location>
</feature>
<comment type="caution">
    <text evidence="2">The sequence shown here is derived from an EMBL/GenBank/DDBJ whole genome shotgun (WGS) entry which is preliminary data.</text>
</comment>
<proteinExistence type="predicted"/>